<evidence type="ECO:0000313" key="1">
    <source>
        <dbReference type="EMBL" id="RUO35086.1"/>
    </source>
</evidence>
<gene>
    <name evidence="1" type="ORF">CWE14_03570</name>
</gene>
<name>A0A432WMQ5_9GAMM</name>
<dbReference type="Proteomes" id="UP000287823">
    <property type="component" value="Unassembled WGS sequence"/>
</dbReference>
<organism evidence="1 2">
    <name type="scientific">Aliidiomarina soli</name>
    <dbReference type="NCBI Taxonomy" id="1928574"/>
    <lineage>
        <taxon>Bacteria</taxon>
        <taxon>Pseudomonadati</taxon>
        <taxon>Pseudomonadota</taxon>
        <taxon>Gammaproteobacteria</taxon>
        <taxon>Alteromonadales</taxon>
        <taxon>Idiomarinaceae</taxon>
        <taxon>Aliidiomarina</taxon>
    </lineage>
</organism>
<protein>
    <submittedName>
        <fullName evidence="1">Uncharacterized protein</fullName>
    </submittedName>
</protein>
<accession>A0A432WMQ5</accession>
<sequence length="103" mass="11352">MSDDQSLRTDFEVAMGEEFGNLVSPPVPFLDASPQECCEAIWRILGDDVTPTILAKLNETEYQKVAVSFGEWFECEAPSAMQIAEAIARTLARWPPGSLNETA</sequence>
<evidence type="ECO:0000313" key="2">
    <source>
        <dbReference type="Proteomes" id="UP000287823"/>
    </source>
</evidence>
<comment type="caution">
    <text evidence="1">The sequence shown here is derived from an EMBL/GenBank/DDBJ whole genome shotgun (WGS) entry which is preliminary data.</text>
</comment>
<dbReference type="AlphaFoldDB" id="A0A432WMQ5"/>
<dbReference type="EMBL" id="PIPO01000001">
    <property type="protein sequence ID" value="RUO35086.1"/>
    <property type="molecule type" value="Genomic_DNA"/>
</dbReference>
<proteinExistence type="predicted"/>
<keyword evidence="2" id="KW-1185">Reference proteome</keyword>
<dbReference type="RefSeq" id="WP_126798096.1">
    <property type="nucleotide sequence ID" value="NZ_PIPO01000001.1"/>
</dbReference>
<reference evidence="1 2" key="1">
    <citation type="journal article" date="2011" name="Front. Microbiol.">
        <title>Genomic signatures of strain selection and enhancement in Bacillus atrophaeus var. globigii, a historical biowarfare simulant.</title>
        <authorList>
            <person name="Gibbons H.S."/>
            <person name="Broomall S.M."/>
            <person name="McNew L.A."/>
            <person name="Daligault H."/>
            <person name="Chapman C."/>
            <person name="Bruce D."/>
            <person name="Karavis M."/>
            <person name="Krepps M."/>
            <person name="McGregor P.A."/>
            <person name="Hong C."/>
            <person name="Park K.H."/>
            <person name="Akmal A."/>
            <person name="Feldman A."/>
            <person name="Lin J.S."/>
            <person name="Chang W.E."/>
            <person name="Higgs B.W."/>
            <person name="Demirev P."/>
            <person name="Lindquist J."/>
            <person name="Liem A."/>
            <person name="Fochler E."/>
            <person name="Read T.D."/>
            <person name="Tapia R."/>
            <person name="Johnson S."/>
            <person name="Bishop-Lilly K.A."/>
            <person name="Detter C."/>
            <person name="Han C."/>
            <person name="Sozhamannan S."/>
            <person name="Rosenzweig C.N."/>
            <person name="Skowronski E.W."/>
        </authorList>
    </citation>
    <scope>NUCLEOTIDE SEQUENCE [LARGE SCALE GENOMIC DNA]</scope>
    <source>
        <strain evidence="1 2">Y4G10-17</strain>
    </source>
</reference>